<dbReference type="PANTHER" id="PTHR46268">
    <property type="entry name" value="STRESS RESPONSE PROTEIN NHAX"/>
    <property type="match status" value="1"/>
</dbReference>
<gene>
    <name evidence="3" type="ORF">DEALK_05870</name>
</gene>
<evidence type="ECO:0000256" key="1">
    <source>
        <dbReference type="ARBA" id="ARBA00008791"/>
    </source>
</evidence>
<name>A0A0W0GGR0_9CHLR</name>
<dbReference type="OrthoDB" id="164038at2"/>
<evidence type="ECO:0000259" key="2">
    <source>
        <dbReference type="Pfam" id="PF00582"/>
    </source>
</evidence>
<protein>
    <submittedName>
        <fullName evidence="3">Universal stress protein UspA or related nucleotide-binding protein</fullName>
    </submittedName>
</protein>
<dbReference type="STRING" id="1217799.DEALK_05870"/>
<sequence>MKQFRTLLIPVAGGPEDEEALELACQLSRALGGIKLVVTNIISIDRSLPLDAEVESEIAKAEGILARFENLGKKYGCSLETNLLQARAVAPAIVDEAIEQKADAIIIGSSYKMRYGEFSLGEVVPYLLQHSPCRVILSHHSQNE</sequence>
<dbReference type="Proteomes" id="UP000053947">
    <property type="component" value="Unassembled WGS sequence"/>
</dbReference>
<evidence type="ECO:0000313" key="3">
    <source>
        <dbReference type="EMBL" id="KTB47742.1"/>
    </source>
</evidence>
<dbReference type="Gene3D" id="3.40.50.620">
    <property type="entry name" value="HUPs"/>
    <property type="match status" value="1"/>
</dbReference>
<accession>A0A0W0GGR0</accession>
<dbReference type="InterPro" id="IPR006015">
    <property type="entry name" value="Universal_stress_UspA"/>
</dbReference>
<dbReference type="PANTHER" id="PTHR46268:SF6">
    <property type="entry name" value="UNIVERSAL STRESS PROTEIN UP12"/>
    <property type="match status" value="1"/>
</dbReference>
<dbReference type="AlphaFoldDB" id="A0A0W0GGR0"/>
<evidence type="ECO:0000313" key="4">
    <source>
        <dbReference type="Proteomes" id="UP000053947"/>
    </source>
</evidence>
<dbReference type="SUPFAM" id="SSF52402">
    <property type="entry name" value="Adenine nucleotide alpha hydrolases-like"/>
    <property type="match status" value="1"/>
</dbReference>
<organism evidence="3 4">
    <name type="scientific">Dehalogenimonas alkenigignens</name>
    <dbReference type="NCBI Taxonomy" id="1217799"/>
    <lineage>
        <taxon>Bacteria</taxon>
        <taxon>Bacillati</taxon>
        <taxon>Chloroflexota</taxon>
        <taxon>Dehalococcoidia</taxon>
        <taxon>Dehalococcoidales</taxon>
        <taxon>Dehalococcoidaceae</taxon>
        <taxon>Dehalogenimonas</taxon>
    </lineage>
</organism>
<dbReference type="Pfam" id="PF00582">
    <property type="entry name" value="Usp"/>
    <property type="match status" value="1"/>
</dbReference>
<dbReference type="EMBL" id="LFDV01000002">
    <property type="protein sequence ID" value="KTB47742.1"/>
    <property type="molecule type" value="Genomic_DNA"/>
</dbReference>
<dbReference type="CDD" id="cd00293">
    <property type="entry name" value="USP-like"/>
    <property type="match status" value="1"/>
</dbReference>
<comment type="similarity">
    <text evidence="1">Belongs to the universal stress protein A family.</text>
</comment>
<keyword evidence="4" id="KW-1185">Reference proteome</keyword>
<dbReference type="InterPro" id="IPR014729">
    <property type="entry name" value="Rossmann-like_a/b/a_fold"/>
</dbReference>
<dbReference type="RefSeq" id="WP_058438503.1">
    <property type="nucleotide sequence ID" value="NZ_KQ758903.1"/>
</dbReference>
<dbReference type="PRINTS" id="PR01438">
    <property type="entry name" value="UNVRSLSTRESS"/>
</dbReference>
<dbReference type="InterPro" id="IPR006016">
    <property type="entry name" value="UspA"/>
</dbReference>
<proteinExistence type="inferred from homology"/>
<reference evidence="3 4" key="1">
    <citation type="submission" date="2015-06" db="EMBL/GenBank/DDBJ databases">
        <title>Genome sequence of the organohalide-respiring Dehalogenimonas alkenigignens type strain (IP3-3T).</title>
        <authorList>
            <person name="Key T.A."/>
            <person name="Richmond D.P."/>
            <person name="Bowman K.S."/>
            <person name="Cho Y.-J."/>
            <person name="Chun J."/>
            <person name="da Costa M.S."/>
            <person name="Rainey F.A."/>
            <person name="Moe W.M."/>
        </authorList>
    </citation>
    <scope>NUCLEOTIDE SEQUENCE [LARGE SCALE GENOMIC DNA]</scope>
    <source>
        <strain evidence="3 4">IP3-3</strain>
    </source>
</reference>
<feature type="domain" description="UspA" evidence="2">
    <location>
        <begin position="4"/>
        <end position="137"/>
    </location>
</feature>
<comment type="caution">
    <text evidence="3">The sequence shown here is derived from an EMBL/GenBank/DDBJ whole genome shotgun (WGS) entry which is preliminary data.</text>
</comment>